<dbReference type="EMBL" id="FOGO01000017">
    <property type="protein sequence ID" value="SES32635.1"/>
    <property type="molecule type" value="Genomic_DNA"/>
</dbReference>
<dbReference type="AlphaFoldDB" id="A0A1H9WFM4"/>
<sequence length="349" mass="38019">MTTAVLPVPSFWCPLPGGQQTGAYELGAAAARFVHDYGLESDPVQLRRLEQADFGGLTTRTVPAGKGAVLTWIARLHATLFALDDGMCDEGEPAPEYVAAETIRLEEVLTPGTLLRPDDSPFGRALQAIAAGLAEHADPQQMDRWRAGMRTYLSALPAETAFRRSEGLPVLQEYLPVWMGAIGMAPATALLPVALGRPVPVEELNRADVGALTEITWTLVALDNDLYSRPKEIARADDDLNVVDVLAAEHGWDAARALHEAIVLRDRVMALFLALSRQVTSGADAPLRHYVRALGQFVRGHVEWASRSSRYTSEAPATADGWFTEVPADSSLRPVAVPRIAWWWEQLAV</sequence>
<reference evidence="2" key="1">
    <citation type="submission" date="2016-10" db="EMBL/GenBank/DDBJ databases">
        <authorList>
            <person name="Varghese N."/>
            <person name="Submissions S."/>
        </authorList>
    </citation>
    <scope>NUCLEOTIDE SEQUENCE [LARGE SCALE GENOMIC DNA]</scope>
    <source>
        <strain evidence="2">CGMCC 4.6825</strain>
    </source>
</reference>
<keyword evidence="2" id="KW-1185">Reference proteome</keyword>
<dbReference type="SUPFAM" id="SSF48576">
    <property type="entry name" value="Terpenoid synthases"/>
    <property type="match status" value="1"/>
</dbReference>
<dbReference type="Proteomes" id="UP000182841">
    <property type="component" value="Unassembled WGS sequence"/>
</dbReference>
<protein>
    <recommendedName>
        <fullName evidence="3">Terpene synthase</fullName>
    </recommendedName>
</protein>
<dbReference type="OrthoDB" id="2989600at2"/>
<name>A0A1H9WFM4_9ACTN</name>
<accession>A0A1H9WFM4</accession>
<dbReference type="Pfam" id="PF19086">
    <property type="entry name" value="Terpene_syn_C_2"/>
    <property type="match status" value="1"/>
</dbReference>
<gene>
    <name evidence="1" type="ORF">SAMN05421870_11791</name>
</gene>
<organism evidence="1 2">
    <name type="scientific">Streptomyces qinglanensis</name>
    <dbReference type="NCBI Taxonomy" id="943816"/>
    <lineage>
        <taxon>Bacteria</taxon>
        <taxon>Bacillati</taxon>
        <taxon>Actinomycetota</taxon>
        <taxon>Actinomycetes</taxon>
        <taxon>Kitasatosporales</taxon>
        <taxon>Streptomycetaceae</taxon>
        <taxon>Streptomyces</taxon>
    </lineage>
</organism>
<dbReference type="RefSeq" id="WP_075003103.1">
    <property type="nucleotide sequence ID" value="NZ_FOGO01000017.1"/>
</dbReference>
<evidence type="ECO:0008006" key="3">
    <source>
        <dbReference type="Google" id="ProtNLM"/>
    </source>
</evidence>
<evidence type="ECO:0000313" key="2">
    <source>
        <dbReference type="Proteomes" id="UP000182841"/>
    </source>
</evidence>
<proteinExistence type="predicted"/>
<evidence type="ECO:0000313" key="1">
    <source>
        <dbReference type="EMBL" id="SES32635.1"/>
    </source>
</evidence>
<dbReference type="InterPro" id="IPR008949">
    <property type="entry name" value="Isoprenoid_synthase_dom_sf"/>
</dbReference>
<dbReference type="Gene3D" id="1.10.600.10">
    <property type="entry name" value="Farnesyl Diphosphate Synthase"/>
    <property type="match status" value="1"/>
</dbReference>